<dbReference type="InParanoid" id="A0A212FM19"/>
<keyword evidence="8" id="KW-1185">Reference proteome</keyword>
<feature type="transmembrane region" description="Helical" evidence="6">
    <location>
        <begin position="164"/>
        <end position="185"/>
    </location>
</feature>
<feature type="transmembrane region" description="Helical" evidence="6">
    <location>
        <begin position="140"/>
        <end position="158"/>
    </location>
</feature>
<comment type="caution">
    <text evidence="7">The sequence shown here is derived from an EMBL/GenBank/DDBJ whole genome shotgun (WGS) entry which is preliminary data.</text>
</comment>
<organism evidence="7 8">
    <name type="scientific">Danaus plexippus plexippus</name>
    <dbReference type="NCBI Taxonomy" id="278856"/>
    <lineage>
        <taxon>Eukaryota</taxon>
        <taxon>Metazoa</taxon>
        <taxon>Ecdysozoa</taxon>
        <taxon>Arthropoda</taxon>
        <taxon>Hexapoda</taxon>
        <taxon>Insecta</taxon>
        <taxon>Pterygota</taxon>
        <taxon>Neoptera</taxon>
        <taxon>Endopterygota</taxon>
        <taxon>Lepidoptera</taxon>
        <taxon>Glossata</taxon>
        <taxon>Ditrysia</taxon>
        <taxon>Papilionoidea</taxon>
        <taxon>Nymphalidae</taxon>
        <taxon>Danainae</taxon>
        <taxon>Danaini</taxon>
        <taxon>Danaina</taxon>
        <taxon>Danaus</taxon>
        <taxon>Danaus</taxon>
    </lineage>
</organism>
<feature type="transmembrane region" description="Helical" evidence="6">
    <location>
        <begin position="508"/>
        <end position="526"/>
    </location>
</feature>
<feature type="transmembrane region" description="Helical" evidence="6">
    <location>
        <begin position="212"/>
        <end position="232"/>
    </location>
</feature>
<dbReference type="FunCoup" id="A0A212FM19">
    <property type="interactions" value="103"/>
</dbReference>
<feature type="transmembrane region" description="Helical" evidence="6">
    <location>
        <begin position="480"/>
        <end position="501"/>
    </location>
</feature>
<evidence type="ECO:0000256" key="1">
    <source>
        <dbReference type="ARBA" id="ARBA00004141"/>
    </source>
</evidence>
<keyword evidence="4 6" id="KW-1133">Transmembrane helix</keyword>
<dbReference type="InterPro" id="IPR006043">
    <property type="entry name" value="NCS2"/>
</dbReference>
<feature type="transmembrane region" description="Helical" evidence="6">
    <location>
        <begin position="453"/>
        <end position="474"/>
    </location>
</feature>
<dbReference type="EMBL" id="AGBW02007658">
    <property type="protein sequence ID" value="OWR54793.1"/>
    <property type="molecule type" value="Genomic_DNA"/>
</dbReference>
<gene>
    <name evidence="7" type="ORF">KGM_201145</name>
</gene>
<feature type="transmembrane region" description="Helical" evidence="6">
    <location>
        <begin position="302"/>
        <end position="323"/>
    </location>
</feature>
<dbReference type="PANTHER" id="PTHR11119">
    <property type="entry name" value="XANTHINE-URACIL / VITAMIN C PERMEASE FAMILY MEMBER"/>
    <property type="match status" value="1"/>
</dbReference>
<feature type="transmembrane region" description="Helical" evidence="6">
    <location>
        <begin position="546"/>
        <end position="566"/>
    </location>
</feature>
<comment type="similarity">
    <text evidence="2">Belongs to the nucleobase:cation symporter-2 (NCS2) (TC 2.A.40) family.</text>
</comment>
<dbReference type="eggNOG" id="KOG1292">
    <property type="taxonomic scope" value="Eukaryota"/>
</dbReference>
<proteinExistence type="inferred from homology"/>
<feature type="transmembrane region" description="Helical" evidence="6">
    <location>
        <begin position="107"/>
        <end position="128"/>
    </location>
</feature>
<comment type="subcellular location">
    <subcellularLocation>
        <location evidence="1">Membrane</location>
        <topology evidence="1">Multi-pass membrane protein</topology>
    </subcellularLocation>
</comment>
<evidence type="ECO:0000256" key="4">
    <source>
        <dbReference type="ARBA" id="ARBA00022989"/>
    </source>
</evidence>
<accession>A0A212FM19</accession>
<evidence type="ECO:0000256" key="6">
    <source>
        <dbReference type="SAM" id="Phobius"/>
    </source>
</evidence>
<dbReference type="STRING" id="278856.A0A212FM19"/>
<dbReference type="Proteomes" id="UP000007151">
    <property type="component" value="Unassembled WGS sequence"/>
</dbReference>
<sequence length="634" mass="68904">MVHQNIQIGLENVLRDLFKELFISTPVLDVSLACSVERVAIVEYSYRSHLMILTWDIFNIPMEVLTADCWDSNPENAQSLPKEERKGNVTYGIDDAPPWYLCIFMALQHYLTMIGAIVAIPFILCPALCMQETDPDRSNIISTMIFVTGLVTWFQATFGCRLPIVQGGTISFLVPTLAILGLPTWKCPDSGTLSAMTDDERRLVWTTRMCELSGAIAVSALFQVFGGYFGIIGSLLRFVTPLTIAPTVALVGLTLFDHAAGAASQQWGIAAGTFTLLTIFSQCMSEVRIPTLTWKRASGFTIIWFPLFKLFPVLLTIAIMWVVCGVLTATNVFPAGHPARTDLKLNIIEDAPWFRVPYPGQWGVPTVSVAGVLGMLAGVLACTVESISYYPTTARMCAAPPPPLHAINRGLGTEGLGTMLAGLWGSGNGTNTFGENVGAIGVTKVGSRRVVQWAAGLMVVQGVVGKLGAVFIIIPQPIVGGLFCVMFGMISAFGLSALQYVNLNSSRNLYIIGFSLFFPLVLTRWMSEHSGVIQTGVEALDAVLQVLLSTSILVGGVVGCLLDNLIPGTDEERGLAAWAKEMSLETSGDSYGNTYDFPIGMSLVTRFTWTQYLPFMPTYEAGKFTALFKRKKES</sequence>
<evidence type="ECO:0000256" key="5">
    <source>
        <dbReference type="ARBA" id="ARBA00023136"/>
    </source>
</evidence>
<protein>
    <submittedName>
        <fullName evidence="7">Solute carrier family 23 member 1 like protein</fullName>
    </submittedName>
</protein>
<dbReference type="GO" id="GO:0016020">
    <property type="term" value="C:membrane"/>
    <property type="evidence" value="ECO:0007669"/>
    <property type="project" value="UniProtKB-SubCell"/>
</dbReference>
<feature type="transmembrane region" description="Helical" evidence="6">
    <location>
        <begin position="362"/>
        <end position="384"/>
    </location>
</feature>
<keyword evidence="5 6" id="KW-0472">Membrane</keyword>
<keyword evidence="3 6" id="KW-0812">Transmembrane</keyword>
<dbReference type="KEGG" id="dpl:KGM_201145"/>
<dbReference type="AlphaFoldDB" id="A0A212FM19"/>
<dbReference type="GO" id="GO:0022857">
    <property type="term" value="F:transmembrane transporter activity"/>
    <property type="evidence" value="ECO:0007669"/>
    <property type="project" value="InterPro"/>
</dbReference>
<dbReference type="Pfam" id="PF00860">
    <property type="entry name" value="Xan_ur_permease"/>
    <property type="match status" value="1"/>
</dbReference>
<evidence type="ECO:0000313" key="7">
    <source>
        <dbReference type="EMBL" id="OWR54793.1"/>
    </source>
</evidence>
<evidence type="ECO:0000313" key="8">
    <source>
        <dbReference type="Proteomes" id="UP000007151"/>
    </source>
</evidence>
<evidence type="ECO:0000256" key="2">
    <source>
        <dbReference type="ARBA" id="ARBA00008821"/>
    </source>
</evidence>
<evidence type="ECO:0000256" key="3">
    <source>
        <dbReference type="ARBA" id="ARBA00022692"/>
    </source>
</evidence>
<name>A0A212FM19_DANPL</name>
<reference evidence="7 8" key="1">
    <citation type="journal article" date="2011" name="Cell">
        <title>The monarch butterfly genome yields insights into long-distance migration.</title>
        <authorList>
            <person name="Zhan S."/>
            <person name="Merlin C."/>
            <person name="Boore J.L."/>
            <person name="Reppert S.M."/>
        </authorList>
    </citation>
    <scope>NUCLEOTIDE SEQUENCE [LARGE SCALE GENOMIC DNA]</scope>
    <source>
        <strain evidence="7">F-2</strain>
    </source>
</reference>